<feature type="chain" id="PRO_5007807052" evidence="1">
    <location>
        <begin position="19"/>
        <end position="89"/>
    </location>
</feature>
<name>A0A139IM70_9PEZI</name>
<reference evidence="2 3" key="1">
    <citation type="submission" date="2015-07" db="EMBL/GenBank/DDBJ databases">
        <title>Comparative genomics of the Sigatoka disease complex on banana suggests a link between parallel evolutionary changes in Pseudocercospora fijiensis and Pseudocercospora eumusae and increased virulence on the banana host.</title>
        <authorList>
            <person name="Chang T.-C."/>
            <person name="Salvucci A."/>
            <person name="Crous P.W."/>
            <person name="Stergiopoulos I."/>
        </authorList>
    </citation>
    <scope>NUCLEOTIDE SEQUENCE [LARGE SCALE GENOMIC DNA]</scope>
    <source>
        <strain evidence="2 3">CBS 116634</strain>
    </source>
</reference>
<keyword evidence="1" id="KW-0732">Signal</keyword>
<dbReference type="EMBL" id="LFZO01000051">
    <property type="protein sequence ID" value="KXT15750.1"/>
    <property type="molecule type" value="Genomic_DNA"/>
</dbReference>
<protein>
    <submittedName>
        <fullName evidence="2">Uncharacterized protein</fullName>
    </submittedName>
</protein>
<organism evidence="2 3">
    <name type="scientific">Pseudocercospora musae</name>
    <dbReference type="NCBI Taxonomy" id="113226"/>
    <lineage>
        <taxon>Eukaryota</taxon>
        <taxon>Fungi</taxon>
        <taxon>Dikarya</taxon>
        <taxon>Ascomycota</taxon>
        <taxon>Pezizomycotina</taxon>
        <taxon>Dothideomycetes</taxon>
        <taxon>Dothideomycetidae</taxon>
        <taxon>Mycosphaerellales</taxon>
        <taxon>Mycosphaerellaceae</taxon>
        <taxon>Pseudocercospora</taxon>
    </lineage>
</organism>
<sequence>MRTSLLFLFGVLGSYVVATEQTGQPQPMSYDGHCVQGKCKIKFMGKLHNAGCPEDDQCLYEGDYCYFNDKDNKIACRSAHRQYILKIGK</sequence>
<keyword evidence="3" id="KW-1185">Reference proteome</keyword>
<gene>
    <name evidence="2" type="ORF">AC579_1514</name>
</gene>
<evidence type="ECO:0000313" key="3">
    <source>
        <dbReference type="Proteomes" id="UP000073492"/>
    </source>
</evidence>
<evidence type="ECO:0000313" key="2">
    <source>
        <dbReference type="EMBL" id="KXT15750.1"/>
    </source>
</evidence>
<dbReference type="OrthoDB" id="10059875at2759"/>
<feature type="signal peptide" evidence="1">
    <location>
        <begin position="1"/>
        <end position="18"/>
    </location>
</feature>
<dbReference type="Proteomes" id="UP000073492">
    <property type="component" value="Unassembled WGS sequence"/>
</dbReference>
<comment type="caution">
    <text evidence="2">The sequence shown here is derived from an EMBL/GenBank/DDBJ whole genome shotgun (WGS) entry which is preliminary data.</text>
</comment>
<accession>A0A139IM70</accession>
<dbReference type="EMBL" id="LFZO01000051">
    <property type="protein sequence ID" value="KXT15749.1"/>
    <property type="molecule type" value="Genomic_DNA"/>
</dbReference>
<evidence type="ECO:0000256" key="1">
    <source>
        <dbReference type="SAM" id="SignalP"/>
    </source>
</evidence>
<dbReference type="AlphaFoldDB" id="A0A139IM70"/>
<proteinExistence type="predicted"/>